<gene>
    <name evidence="3" type="ORF">MIMGU_mgv1a024152mg</name>
</gene>
<feature type="region of interest" description="Disordered" evidence="1">
    <location>
        <begin position="76"/>
        <end position="97"/>
    </location>
</feature>
<keyword evidence="2" id="KW-0472">Membrane</keyword>
<organism evidence="3 4">
    <name type="scientific">Erythranthe guttata</name>
    <name type="common">Yellow monkey flower</name>
    <name type="synonym">Mimulus guttatus</name>
    <dbReference type="NCBI Taxonomy" id="4155"/>
    <lineage>
        <taxon>Eukaryota</taxon>
        <taxon>Viridiplantae</taxon>
        <taxon>Streptophyta</taxon>
        <taxon>Embryophyta</taxon>
        <taxon>Tracheophyta</taxon>
        <taxon>Spermatophyta</taxon>
        <taxon>Magnoliopsida</taxon>
        <taxon>eudicotyledons</taxon>
        <taxon>Gunneridae</taxon>
        <taxon>Pentapetalae</taxon>
        <taxon>asterids</taxon>
        <taxon>lamiids</taxon>
        <taxon>Lamiales</taxon>
        <taxon>Phrymaceae</taxon>
        <taxon>Erythranthe</taxon>
    </lineage>
</organism>
<dbReference type="EMBL" id="KI630480">
    <property type="protein sequence ID" value="EYU38704.1"/>
    <property type="molecule type" value="Genomic_DNA"/>
</dbReference>
<dbReference type="eggNOG" id="ENOG502S4F7">
    <property type="taxonomic scope" value="Eukaryota"/>
</dbReference>
<sequence length="118" mass="13298">MAHENSMGSSFMAVFAVSGSVVLLAMQVHKRLLSNFMKKMEFEFRNSSGTVKSDSPKKKVRFADDATKSTANQKVWGKKYMGRPAGSNRNDGENLEGMPQNWQVMYKGILQYRNLRGV</sequence>
<dbReference type="PANTHER" id="PTHR33564:SF8">
    <property type="entry name" value="TRANSMEMBRANE PROTEIN"/>
    <property type="match status" value="1"/>
</dbReference>
<dbReference type="PANTHER" id="PTHR33564">
    <property type="entry name" value="TRANSMEMBRANE PROTEIN"/>
    <property type="match status" value="1"/>
</dbReference>
<feature type="transmembrane region" description="Helical" evidence="2">
    <location>
        <begin position="6"/>
        <end position="28"/>
    </location>
</feature>
<name>A0A022RFA2_ERYGU</name>
<dbReference type="Proteomes" id="UP000030748">
    <property type="component" value="Unassembled WGS sequence"/>
</dbReference>
<evidence type="ECO:0000256" key="2">
    <source>
        <dbReference type="SAM" id="Phobius"/>
    </source>
</evidence>
<evidence type="ECO:0000313" key="4">
    <source>
        <dbReference type="Proteomes" id="UP000030748"/>
    </source>
</evidence>
<protein>
    <submittedName>
        <fullName evidence="3">Uncharacterized protein</fullName>
    </submittedName>
</protein>
<evidence type="ECO:0000256" key="1">
    <source>
        <dbReference type="SAM" id="MobiDB-lite"/>
    </source>
</evidence>
<keyword evidence="2" id="KW-0812">Transmembrane</keyword>
<proteinExistence type="predicted"/>
<keyword evidence="2" id="KW-1133">Transmembrane helix</keyword>
<evidence type="ECO:0000313" key="3">
    <source>
        <dbReference type="EMBL" id="EYU38704.1"/>
    </source>
</evidence>
<keyword evidence="4" id="KW-1185">Reference proteome</keyword>
<reference evidence="3 4" key="1">
    <citation type="journal article" date="2013" name="Proc. Natl. Acad. Sci. U.S.A.">
        <title>Fine-scale variation in meiotic recombination in Mimulus inferred from population shotgun sequencing.</title>
        <authorList>
            <person name="Hellsten U."/>
            <person name="Wright K.M."/>
            <person name="Jenkins J."/>
            <person name="Shu S."/>
            <person name="Yuan Y."/>
            <person name="Wessler S.R."/>
            <person name="Schmutz J."/>
            <person name="Willis J.H."/>
            <person name="Rokhsar D.S."/>
        </authorList>
    </citation>
    <scope>NUCLEOTIDE SEQUENCE [LARGE SCALE GENOMIC DNA]</scope>
    <source>
        <strain evidence="4">cv. DUN x IM62</strain>
    </source>
</reference>
<accession>A0A022RFA2</accession>
<dbReference type="AlphaFoldDB" id="A0A022RFA2"/>